<accession>A0A1Y2FTI3</accession>
<keyword evidence="1" id="KW-0472">Membrane</keyword>
<dbReference type="OrthoDB" id="10618533at2759"/>
<organism evidence="2 3">
    <name type="scientific">Neocallimastix californiae</name>
    <dbReference type="NCBI Taxonomy" id="1754190"/>
    <lineage>
        <taxon>Eukaryota</taxon>
        <taxon>Fungi</taxon>
        <taxon>Fungi incertae sedis</taxon>
        <taxon>Chytridiomycota</taxon>
        <taxon>Chytridiomycota incertae sedis</taxon>
        <taxon>Neocallimastigomycetes</taxon>
        <taxon>Neocallimastigales</taxon>
        <taxon>Neocallimastigaceae</taxon>
        <taxon>Neocallimastix</taxon>
    </lineage>
</organism>
<keyword evidence="1" id="KW-1133">Transmembrane helix</keyword>
<dbReference type="AlphaFoldDB" id="A0A1Y2FTI3"/>
<comment type="caution">
    <text evidence="2">The sequence shown here is derived from an EMBL/GenBank/DDBJ whole genome shotgun (WGS) entry which is preliminary data.</text>
</comment>
<gene>
    <name evidence="2" type="ORF">LY90DRAFT_619017</name>
</gene>
<protein>
    <submittedName>
        <fullName evidence="2">Uncharacterized protein</fullName>
    </submittedName>
</protein>
<feature type="transmembrane region" description="Helical" evidence="1">
    <location>
        <begin position="158"/>
        <end position="185"/>
    </location>
</feature>
<sequence>MDSEISNDQEVISTTSETKKVVKRKHGRIESKRNFPKMKQCWLCCCFSFDFSIKLSTVLIIIWFLIYKTYSFVKKKFDIDIIIYIFVIISALIFLYGVHKRNSFCMNQYLNVFLLYLIYYFLYSNITLIKIFTMDSSRDDMKETIRTYFPETTDNNNIELFICFFKFFFIFFKIVPLMIYIYYFLAVGSYIETTESNISKLESIKSSEESIQ</sequence>
<feature type="transmembrane region" description="Helical" evidence="1">
    <location>
        <begin position="110"/>
        <end position="132"/>
    </location>
</feature>
<evidence type="ECO:0000313" key="2">
    <source>
        <dbReference type="EMBL" id="ORY87331.1"/>
    </source>
</evidence>
<feature type="transmembrane region" description="Helical" evidence="1">
    <location>
        <begin position="41"/>
        <end position="66"/>
    </location>
</feature>
<dbReference type="EMBL" id="MCOG01000001">
    <property type="protein sequence ID" value="ORY87331.1"/>
    <property type="molecule type" value="Genomic_DNA"/>
</dbReference>
<proteinExistence type="predicted"/>
<evidence type="ECO:0000313" key="3">
    <source>
        <dbReference type="Proteomes" id="UP000193920"/>
    </source>
</evidence>
<name>A0A1Y2FTI3_9FUNG</name>
<dbReference type="Proteomes" id="UP000193920">
    <property type="component" value="Unassembled WGS sequence"/>
</dbReference>
<keyword evidence="3" id="KW-1185">Reference proteome</keyword>
<reference evidence="2 3" key="1">
    <citation type="submission" date="2016-08" db="EMBL/GenBank/DDBJ databases">
        <title>A Parts List for Fungal Cellulosomes Revealed by Comparative Genomics.</title>
        <authorList>
            <consortium name="DOE Joint Genome Institute"/>
            <person name="Haitjema C.H."/>
            <person name="Gilmore S.P."/>
            <person name="Henske J.K."/>
            <person name="Solomon K.V."/>
            <person name="De Groot R."/>
            <person name="Kuo A."/>
            <person name="Mondo S.J."/>
            <person name="Salamov A.A."/>
            <person name="Labutti K."/>
            <person name="Zhao Z."/>
            <person name="Chiniquy J."/>
            <person name="Barry K."/>
            <person name="Brewer H.M."/>
            <person name="Purvine S.O."/>
            <person name="Wright A.T."/>
            <person name="Boxma B."/>
            <person name="Van Alen T."/>
            <person name="Hackstein J.H."/>
            <person name="Baker S.E."/>
            <person name="Grigoriev I.V."/>
            <person name="O'Malley M.A."/>
        </authorList>
    </citation>
    <scope>NUCLEOTIDE SEQUENCE [LARGE SCALE GENOMIC DNA]</scope>
    <source>
        <strain evidence="2 3">G1</strain>
    </source>
</reference>
<evidence type="ECO:0000256" key="1">
    <source>
        <dbReference type="SAM" id="Phobius"/>
    </source>
</evidence>
<keyword evidence="1" id="KW-0812">Transmembrane</keyword>
<feature type="transmembrane region" description="Helical" evidence="1">
    <location>
        <begin position="81"/>
        <end position="98"/>
    </location>
</feature>